<feature type="non-terminal residue" evidence="1">
    <location>
        <position position="1"/>
    </location>
</feature>
<gene>
    <name evidence="1" type="ORF">B2A_00903</name>
</gene>
<sequence>AAGATRLFPRAKVGGVNGMGNWLSKAFSYHLRREKATVERGRLGFHSLRSTLIQRLQDVGVHR</sequence>
<evidence type="ECO:0000313" key="1">
    <source>
        <dbReference type="EMBL" id="EQD66990.1"/>
    </source>
</evidence>
<protein>
    <submittedName>
        <fullName evidence="1">Phage-related integrase</fullName>
    </submittedName>
</protein>
<dbReference type="AlphaFoldDB" id="T1CI01"/>
<organism evidence="1">
    <name type="scientific">mine drainage metagenome</name>
    <dbReference type="NCBI Taxonomy" id="410659"/>
    <lineage>
        <taxon>unclassified sequences</taxon>
        <taxon>metagenomes</taxon>
        <taxon>ecological metagenomes</taxon>
    </lineage>
</organism>
<dbReference type="EMBL" id="AUZZ01000695">
    <property type="protein sequence ID" value="EQD66990.1"/>
    <property type="molecule type" value="Genomic_DNA"/>
</dbReference>
<comment type="caution">
    <text evidence="1">The sequence shown here is derived from an EMBL/GenBank/DDBJ whole genome shotgun (WGS) entry which is preliminary data.</text>
</comment>
<accession>T1CI01</accession>
<reference evidence="1" key="2">
    <citation type="journal article" date="2014" name="ISME J.">
        <title>Microbial stratification in low pH oxic and suboxic macroscopic growths along an acid mine drainage.</title>
        <authorList>
            <person name="Mendez-Garcia C."/>
            <person name="Mesa V."/>
            <person name="Sprenger R.R."/>
            <person name="Richter M."/>
            <person name="Diez M.S."/>
            <person name="Solano J."/>
            <person name="Bargiela R."/>
            <person name="Golyshina O.V."/>
            <person name="Manteca A."/>
            <person name="Ramos J.L."/>
            <person name="Gallego J.R."/>
            <person name="Llorente I."/>
            <person name="Martins Dos Santos V.A."/>
            <person name="Jensen O.N."/>
            <person name="Pelaez A.I."/>
            <person name="Sanchez J."/>
            <person name="Ferrer M."/>
        </authorList>
    </citation>
    <scope>NUCLEOTIDE SEQUENCE</scope>
</reference>
<reference evidence="1" key="1">
    <citation type="submission" date="2013-08" db="EMBL/GenBank/DDBJ databases">
        <authorList>
            <person name="Mendez C."/>
            <person name="Richter M."/>
            <person name="Ferrer M."/>
            <person name="Sanchez J."/>
        </authorList>
    </citation>
    <scope>NUCLEOTIDE SEQUENCE</scope>
</reference>
<name>T1CI01_9ZZZZ</name>
<proteinExistence type="predicted"/>